<accession>A0A4Y2GHF3</accession>
<dbReference type="AlphaFoldDB" id="A0A4Y2GHF3"/>
<protein>
    <submittedName>
        <fullName evidence="1">Uncharacterized protein</fullName>
    </submittedName>
</protein>
<comment type="caution">
    <text evidence="1">The sequence shown here is derived from an EMBL/GenBank/DDBJ whole genome shotgun (WGS) entry which is preliminary data.</text>
</comment>
<reference evidence="1 2" key="1">
    <citation type="journal article" date="2019" name="Sci. Rep.">
        <title>Orb-weaving spider Araneus ventricosus genome elucidates the spidroin gene catalogue.</title>
        <authorList>
            <person name="Kono N."/>
            <person name="Nakamura H."/>
            <person name="Ohtoshi R."/>
            <person name="Moran D.A.P."/>
            <person name="Shinohara A."/>
            <person name="Yoshida Y."/>
            <person name="Fujiwara M."/>
            <person name="Mori M."/>
            <person name="Tomita M."/>
            <person name="Arakawa K."/>
        </authorList>
    </citation>
    <scope>NUCLEOTIDE SEQUENCE [LARGE SCALE GENOMIC DNA]</scope>
</reference>
<dbReference type="EMBL" id="BGPR01001412">
    <property type="protein sequence ID" value="GBM53282.1"/>
    <property type="molecule type" value="Genomic_DNA"/>
</dbReference>
<dbReference type="Proteomes" id="UP000499080">
    <property type="component" value="Unassembled WGS sequence"/>
</dbReference>
<proteinExistence type="predicted"/>
<sequence length="87" mass="9457">MTTPSEFDLKNYFTAGLLREGQMMKSRQARAAPGAAHEVLISMGEFNGRNGCVFLPTESSELLNARNFDPRRGTTLCSSGLSLSLNS</sequence>
<evidence type="ECO:0000313" key="1">
    <source>
        <dbReference type="EMBL" id="GBM53282.1"/>
    </source>
</evidence>
<keyword evidence="2" id="KW-1185">Reference proteome</keyword>
<name>A0A4Y2GHF3_ARAVE</name>
<organism evidence="1 2">
    <name type="scientific">Araneus ventricosus</name>
    <name type="common">Orbweaver spider</name>
    <name type="synonym">Epeira ventricosa</name>
    <dbReference type="NCBI Taxonomy" id="182803"/>
    <lineage>
        <taxon>Eukaryota</taxon>
        <taxon>Metazoa</taxon>
        <taxon>Ecdysozoa</taxon>
        <taxon>Arthropoda</taxon>
        <taxon>Chelicerata</taxon>
        <taxon>Arachnida</taxon>
        <taxon>Araneae</taxon>
        <taxon>Araneomorphae</taxon>
        <taxon>Entelegynae</taxon>
        <taxon>Araneoidea</taxon>
        <taxon>Araneidae</taxon>
        <taxon>Araneus</taxon>
    </lineage>
</organism>
<evidence type="ECO:0000313" key="2">
    <source>
        <dbReference type="Proteomes" id="UP000499080"/>
    </source>
</evidence>
<gene>
    <name evidence="1" type="ORF">AVEN_52307_1</name>
</gene>